<dbReference type="PANTHER" id="PTHR31247">
    <property type="entry name" value="TRANSMEMBRANE PROTEIN 198 FAMILY MEMBER"/>
    <property type="match status" value="1"/>
</dbReference>
<protein>
    <recommendedName>
        <fullName evidence="6">Transmembrane protein 198</fullName>
    </recommendedName>
</protein>
<keyword evidence="8" id="KW-0732">Signal</keyword>
<feature type="signal peptide" evidence="8">
    <location>
        <begin position="1"/>
        <end position="24"/>
    </location>
</feature>
<feature type="transmembrane region" description="Helical" evidence="7">
    <location>
        <begin position="78"/>
        <end position="95"/>
    </location>
</feature>
<accession>A0A024U968</accession>
<feature type="chain" id="PRO_5001538065" description="Transmembrane protein 198" evidence="8">
    <location>
        <begin position="25"/>
        <end position="293"/>
    </location>
</feature>
<dbReference type="PANTHER" id="PTHR31247:SF5">
    <property type="entry name" value="DUF4203 DOMAIN-CONTAINING PROTEIN"/>
    <property type="match status" value="1"/>
</dbReference>
<evidence type="ECO:0000313" key="10">
    <source>
        <dbReference type="EMBL" id="ETW02392.1"/>
    </source>
</evidence>
<evidence type="ECO:0000256" key="2">
    <source>
        <dbReference type="ARBA" id="ARBA00006244"/>
    </source>
</evidence>
<reference evidence="10" key="1">
    <citation type="submission" date="2013-12" db="EMBL/GenBank/DDBJ databases">
        <title>The Genome Sequence of Aphanomyces invadans NJM9701.</title>
        <authorList>
            <consortium name="The Broad Institute Genomics Platform"/>
            <person name="Russ C."/>
            <person name="Tyler B."/>
            <person name="van West P."/>
            <person name="Dieguez-Uribeondo J."/>
            <person name="Young S.K."/>
            <person name="Zeng Q."/>
            <person name="Gargeya S."/>
            <person name="Fitzgerald M."/>
            <person name="Abouelleil A."/>
            <person name="Alvarado L."/>
            <person name="Chapman S.B."/>
            <person name="Gainer-Dewar J."/>
            <person name="Goldberg J."/>
            <person name="Griggs A."/>
            <person name="Gujja S."/>
            <person name="Hansen M."/>
            <person name="Howarth C."/>
            <person name="Imamovic A."/>
            <person name="Ireland A."/>
            <person name="Larimer J."/>
            <person name="McCowan C."/>
            <person name="Murphy C."/>
            <person name="Pearson M."/>
            <person name="Poon T.W."/>
            <person name="Priest M."/>
            <person name="Roberts A."/>
            <person name="Saif S."/>
            <person name="Shea T."/>
            <person name="Sykes S."/>
            <person name="Wortman J."/>
            <person name="Nusbaum C."/>
            <person name="Birren B."/>
        </authorList>
    </citation>
    <scope>NUCLEOTIDE SEQUENCE [LARGE SCALE GENOMIC DNA]</scope>
    <source>
        <strain evidence="10">NJM9701</strain>
    </source>
</reference>
<feature type="transmembrane region" description="Helical" evidence="7">
    <location>
        <begin position="107"/>
        <end position="125"/>
    </location>
</feature>
<feature type="transmembrane region" description="Helical" evidence="7">
    <location>
        <begin position="132"/>
        <end position="156"/>
    </location>
</feature>
<feature type="transmembrane region" description="Helical" evidence="7">
    <location>
        <begin position="236"/>
        <end position="255"/>
    </location>
</feature>
<dbReference type="Pfam" id="PF13886">
    <property type="entry name" value="TM7S3_TM198"/>
    <property type="match status" value="1"/>
</dbReference>
<evidence type="ECO:0000256" key="6">
    <source>
        <dbReference type="ARBA" id="ARBA00049737"/>
    </source>
</evidence>
<dbReference type="RefSeq" id="XP_008868997.1">
    <property type="nucleotide sequence ID" value="XM_008870775.1"/>
</dbReference>
<evidence type="ECO:0000256" key="8">
    <source>
        <dbReference type="SAM" id="SignalP"/>
    </source>
</evidence>
<comment type="similarity">
    <text evidence="2">Belongs to the TMEM198 family.</text>
</comment>
<dbReference type="InterPro" id="IPR025256">
    <property type="entry name" value="TM7S3/TM198-like_dom"/>
</dbReference>
<sequence length="293" mass="31624">MGRAILAAANVAFIFTVILQCVVAVTPTPTTTSTVTQTVNDLFASAQGITFGPGLIASAAIVGGVLVALWGYKLFRPVMFISGFAVGSILGYMLAERFFSEKTYFQTAAWIMFVVLGLLVGTTVMSIWAWGVFLVGAAAGALLGFHVNTSFGYLIYPSNPETSLWICVIVFGLIGGFLGSWFERPALIVATSFFGAAAAVWGIGYFAGKYPNSRELDQWRTDAANGTFSYNLPKEWWYYLAGTIVFFVVAMYFQFNKSALGVFHQNPKAKNANAAPAVYTTATPQRGQPISHV</sequence>
<dbReference type="EMBL" id="KI913961">
    <property type="protein sequence ID" value="ETW02392.1"/>
    <property type="molecule type" value="Genomic_DNA"/>
</dbReference>
<dbReference type="OrthoDB" id="102260at2759"/>
<dbReference type="InterPro" id="IPR040236">
    <property type="entry name" value="TMEM198"/>
</dbReference>
<feature type="transmembrane region" description="Helical" evidence="7">
    <location>
        <begin position="162"/>
        <end position="179"/>
    </location>
</feature>
<comment type="subcellular location">
    <subcellularLocation>
        <location evidence="1">Membrane</location>
        <topology evidence="1">Multi-pass membrane protein</topology>
    </subcellularLocation>
</comment>
<dbReference type="VEuPathDB" id="FungiDB:H310_05911"/>
<evidence type="ECO:0000256" key="1">
    <source>
        <dbReference type="ARBA" id="ARBA00004141"/>
    </source>
</evidence>
<feature type="transmembrane region" description="Helical" evidence="7">
    <location>
        <begin position="48"/>
        <end position="71"/>
    </location>
</feature>
<evidence type="ECO:0000256" key="7">
    <source>
        <dbReference type="SAM" id="Phobius"/>
    </source>
</evidence>
<evidence type="ECO:0000256" key="3">
    <source>
        <dbReference type="ARBA" id="ARBA00022692"/>
    </source>
</evidence>
<keyword evidence="3 7" id="KW-0812">Transmembrane</keyword>
<feature type="transmembrane region" description="Helical" evidence="7">
    <location>
        <begin position="186"/>
        <end position="207"/>
    </location>
</feature>
<name>A0A024U968_9STRA</name>
<dbReference type="AlphaFoldDB" id="A0A024U968"/>
<keyword evidence="5 7" id="KW-0472">Membrane</keyword>
<evidence type="ECO:0000256" key="5">
    <source>
        <dbReference type="ARBA" id="ARBA00023136"/>
    </source>
</evidence>
<dbReference type="STRING" id="157072.A0A024U968"/>
<gene>
    <name evidence="10" type="ORF">H310_05911</name>
</gene>
<evidence type="ECO:0000259" key="9">
    <source>
        <dbReference type="Pfam" id="PF13886"/>
    </source>
</evidence>
<evidence type="ECO:0000256" key="4">
    <source>
        <dbReference type="ARBA" id="ARBA00022989"/>
    </source>
</evidence>
<dbReference type="eggNOG" id="ENOG502RYUP">
    <property type="taxonomic scope" value="Eukaryota"/>
</dbReference>
<organism evidence="10">
    <name type="scientific">Aphanomyces invadans</name>
    <dbReference type="NCBI Taxonomy" id="157072"/>
    <lineage>
        <taxon>Eukaryota</taxon>
        <taxon>Sar</taxon>
        <taxon>Stramenopiles</taxon>
        <taxon>Oomycota</taxon>
        <taxon>Saprolegniomycetes</taxon>
        <taxon>Saprolegniales</taxon>
        <taxon>Verrucalvaceae</taxon>
        <taxon>Aphanomyces</taxon>
    </lineage>
</organism>
<dbReference type="GO" id="GO:0005886">
    <property type="term" value="C:plasma membrane"/>
    <property type="evidence" value="ECO:0007669"/>
    <property type="project" value="TreeGrafter"/>
</dbReference>
<feature type="domain" description="TM7S3/TM198-like" evidence="9">
    <location>
        <begin position="58"/>
        <end position="255"/>
    </location>
</feature>
<dbReference type="GeneID" id="20082961"/>
<proteinExistence type="inferred from homology"/>
<keyword evidence="4 7" id="KW-1133">Transmembrane helix</keyword>